<feature type="region of interest" description="Disordered" evidence="1">
    <location>
        <begin position="47"/>
        <end position="141"/>
    </location>
</feature>
<comment type="caution">
    <text evidence="2">The sequence shown here is derived from an EMBL/GenBank/DDBJ whole genome shotgun (WGS) entry which is preliminary data.</text>
</comment>
<evidence type="ECO:0000313" key="3">
    <source>
        <dbReference type="Proteomes" id="UP001629113"/>
    </source>
</evidence>
<name>A0ABR4PEU7_9HELO</name>
<feature type="compositionally biased region" description="Acidic residues" evidence="1">
    <location>
        <begin position="240"/>
        <end position="249"/>
    </location>
</feature>
<reference evidence="2 3" key="1">
    <citation type="submission" date="2024-06" db="EMBL/GenBank/DDBJ databases">
        <title>Complete genome of Phlyctema vagabunda strain 19-DSS-EL-015.</title>
        <authorList>
            <person name="Fiorenzani C."/>
        </authorList>
    </citation>
    <scope>NUCLEOTIDE SEQUENCE [LARGE SCALE GENOMIC DNA]</scope>
    <source>
        <strain evidence="2 3">19-DSS-EL-015</strain>
    </source>
</reference>
<dbReference type="Proteomes" id="UP001629113">
    <property type="component" value="Unassembled WGS sequence"/>
</dbReference>
<proteinExistence type="predicted"/>
<feature type="compositionally biased region" description="Basic and acidic residues" evidence="1">
    <location>
        <begin position="177"/>
        <end position="187"/>
    </location>
</feature>
<feature type="region of interest" description="Disordered" evidence="1">
    <location>
        <begin position="160"/>
        <end position="205"/>
    </location>
</feature>
<sequence length="385" mass="43175">MSSECEDDGSSLTQIYSTLYQYRLDLLEYHREAMDATVAQIRERLSMSEQDEDPAIQADHLHRRESTGGSTEESFTAGTTRNTSVDGGTPIEISLREVDPDSSDDDCEQRNKGKEKEGEIQEVQVSDHDGQPGSPQYVLGPSSFEQALRNDAEQQRGLLDVPSHSVAGTDLSPISEETSHSRTERLSSPRVRPSDPQALSAAMEEEAWRKSIEMKHSTMKLTLPSPKGSSHTFDENQSITEEEQESESLSDVEEYYKALGLNTEAPYANIPLTLNQRSGPEAFATRFIDDGPGRQVSVRDILLHMDQNNNVIDPRDLNEGVPFCIIDRLAPPTNPGFKGATVYWTRSFRFEHGLKYTEVGVTWYIDRSTKKEEATRYALLVHEKV</sequence>
<organism evidence="2 3">
    <name type="scientific">Phlyctema vagabunda</name>
    <dbReference type="NCBI Taxonomy" id="108571"/>
    <lineage>
        <taxon>Eukaryota</taxon>
        <taxon>Fungi</taxon>
        <taxon>Dikarya</taxon>
        <taxon>Ascomycota</taxon>
        <taxon>Pezizomycotina</taxon>
        <taxon>Leotiomycetes</taxon>
        <taxon>Helotiales</taxon>
        <taxon>Dermateaceae</taxon>
        <taxon>Phlyctema</taxon>
    </lineage>
</organism>
<keyword evidence="3" id="KW-1185">Reference proteome</keyword>
<feature type="compositionally biased region" description="Basic and acidic residues" evidence="1">
    <location>
        <begin position="108"/>
        <end position="130"/>
    </location>
</feature>
<feature type="region of interest" description="Disordered" evidence="1">
    <location>
        <begin position="221"/>
        <end position="249"/>
    </location>
</feature>
<evidence type="ECO:0000256" key="1">
    <source>
        <dbReference type="SAM" id="MobiDB-lite"/>
    </source>
</evidence>
<evidence type="ECO:0000313" key="2">
    <source>
        <dbReference type="EMBL" id="KAL3421845.1"/>
    </source>
</evidence>
<dbReference type="EMBL" id="JBFCZG010000005">
    <property type="protein sequence ID" value="KAL3421845.1"/>
    <property type="molecule type" value="Genomic_DNA"/>
</dbReference>
<gene>
    <name evidence="2" type="ORF">PVAG01_06001</name>
</gene>
<feature type="compositionally biased region" description="Polar residues" evidence="1">
    <location>
        <begin position="67"/>
        <end position="86"/>
    </location>
</feature>
<protein>
    <submittedName>
        <fullName evidence="2">Uncharacterized protein</fullName>
    </submittedName>
</protein>
<accession>A0ABR4PEU7</accession>